<dbReference type="InterPro" id="IPR029068">
    <property type="entry name" value="Glyas_Bleomycin-R_OHBP_Dase"/>
</dbReference>
<name>A0A8J7A950_9CYAN</name>
<dbReference type="InterPro" id="IPR051785">
    <property type="entry name" value="MMCE/EMCE_epimerase"/>
</dbReference>
<dbReference type="PROSITE" id="PS51819">
    <property type="entry name" value="VOC"/>
    <property type="match status" value="1"/>
</dbReference>
<keyword evidence="4" id="KW-1185">Reference proteome</keyword>
<dbReference type="GO" id="GO:0046872">
    <property type="term" value="F:metal ion binding"/>
    <property type="evidence" value="ECO:0007669"/>
    <property type="project" value="UniProtKB-KW"/>
</dbReference>
<organism evidence="3 4">
    <name type="scientific">Vasconcelosia minhoensis LEGE 07310</name>
    <dbReference type="NCBI Taxonomy" id="915328"/>
    <lineage>
        <taxon>Bacteria</taxon>
        <taxon>Bacillati</taxon>
        <taxon>Cyanobacteriota</taxon>
        <taxon>Cyanophyceae</taxon>
        <taxon>Nodosilineales</taxon>
        <taxon>Cymatolegaceae</taxon>
        <taxon>Vasconcelosia</taxon>
        <taxon>Vasconcelosia minhoensis</taxon>
    </lineage>
</organism>
<evidence type="ECO:0000313" key="3">
    <source>
        <dbReference type="EMBL" id="MBE9079532.1"/>
    </source>
</evidence>
<gene>
    <name evidence="3" type="ORF">IQ241_19900</name>
</gene>
<evidence type="ECO:0000313" key="4">
    <source>
        <dbReference type="Proteomes" id="UP000636505"/>
    </source>
</evidence>
<sequence>MDIQAAHTRLLVADVGTCAKFYRDILGFTPVTEDIERGYAEFEIANMRLSLFRKHEMAEILRTIDKPATADCQDRMVFILKVHDLDSIYHQLRHKGVTFVESPTQNTDFALKVAYCRDPEDNLIGFFEPMM</sequence>
<dbReference type="GO" id="GO:0046491">
    <property type="term" value="P:L-methylmalonyl-CoA metabolic process"/>
    <property type="evidence" value="ECO:0007669"/>
    <property type="project" value="TreeGrafter"/>
</dbReference>
<comment type="caution">
    <text evidence="3">The sequence shown here is derived from an EMBL/GenBank/DDBJ whole genome shotgun (WGS) entry which is preliminary data.</text>
</comment>
<feature type="domain" description="VOC" evidence="2">
    <location>
        <begin position="4"/>
        <end position="129"/>
    </location>
</feature>
<evidence type="ECO:0000259" key="2">
    <source>
        <dbReference type="PROSITE" id="PS51819"/>
    </source>
</evidence>
<dbReference type="PANTHER" id="PTHR43048:SF4">
    <property type="entry name" value="RING-CLEAVING DIOXYGENASE-RELATED"/>
    <property type="match status" value="1"/>
</dbReference>
<dbReference type="AlphaFoldDB" id="A0A8J7A950"/>
<dbReference type="EMBL" id="JADEXG010000059">
    <property type="protein sequence ID" value="MBE9079532.1"/>
    <property type="molecule type" value="Genomic_DNA"/>
</dbReference>
<dbReference type="InterPro" id="IPR004360">
    <property type="entry name" value="Glyas_Fos-R_dOase_dom"/>
</dbReference>
<dbReference type="Gene3D" id="3.10.180.10">
    <property type="entry name" value="2,3-Dihydroxybiphenyl 1,2-Dioxygenase, domain 1"/>
    <property type="match status" value="1"/>
</dbReference>
<dbReference type="GO" id="GO:0004493">
    <property type="term" value="F:methylmalonyl-CoA epimerase activity"/>
    <property type="evidence" value="ECO:0007669"/>
    <property type="project" value="TreeGrafter"/>
</dbReference>
<dbReference type="InterPro" id="IPR037523">
    <property type="entry name" value="VOC_core"/>
</dbReference>
<keyword evidence="1" id="KW-0479">Metal-binding</keyword>
<dbReference type="Proteomes" id="UP000636505">
    <property type="component" value="Unassembled WGS sequence"/>
</dbReference>
<protein>
    <submittedName>
        <fullName evidence="3">VOC family protein</fullName>
    </submittedName>
</protein>
<reference evidence="3" key="1">
    <citation type="submission" date="2020-10" db="EMBL/GenBank/DDBJ databases">
        <authorList>
            <person name="Castelo-Branco R."/>
            <person name="Eusebio N."/>
            <person name="Adriana R."/>
            <person name="Vieira A."/>
            <person name="Brugerolle De Fraissinette N."/>
            <person name="Rezende De Castro R."/>
            <person name="Schneider M.P."/>
            <person name="Vasconcelos V."/>
            <person name="Leao P.N."/>
        </authorList>
    </citation>
    <scope>NUCLEOTIDE SEQUENCE</scope>
    <source>
        <strain evidence="3">LEGE 07310</strain>
    </source>
</reference>
<proteinExistence type="predicted"/>
<dbReference type="SUPFAM" id="SSF54593">
    <property type="entry name" value="Glyoxalase/Bleomycin resistance protein/Dihydroxybiphenyl dioxygenase"/>
    <property type="match status" value="1"/>
</dbReference>
<evidence type="ECO:0000256" key="1">
    <source>
        <dbReference type="ARBA" id="ARBA00022723"/>
    </source>
</evidence>
<dbReference type="Pfam" id="PF00903">
    <property type="entry name" value="Glyoxalase"/>
    <property type="match status" value="1"/>
</dbReference>
<accession>A0A8J7A950</accession>
<dbReference type="RefSeq" id="WP_193910593.1">
    <property type="nucleotide sequence ID" value="NZ_JADEXG010000059.1"/>
</dbReference>
<dbReference type="PANTHER" id="PTHR43048">
    <property type="entry name" value="METHYLMALONYL-COA EPIMERASE"/>
    <property type="match status" value="1"/>
</dbReference>